<keyword evidence="2" id="KW-0808">Transferase</keyword>
<dbReference type="GO" id="GO:0005524">
    <property type="term" value="F:ATP binding"/>
    <property type="evidence" value="ECO:0007669"/>
    <property type="project" value="InterPro"/>
</dbReference>
<dbReference type="OrthoDB" id="4062651at2759"/>
<comment type="subcellular location">
    <subcellularLocation>
        <location evidence="1">Cell membrane</location>
        <topology evidence="1">Lipid-anchor</topology>
    </subcellularLocation>
</comment>
<keyword evidence="2" id="KW-0418">Kinase</keyword>
<evidence type="ECO:0000259" key="6">
    <source>
        <dbReference type="PROSITE" id="PS50011"/>
    </source>
</evidence>
<evidence type="ECO:0000256" key="3">
    <source>
        <dbReference type="ARBA" id="ARBA00023136"/>
    </source>
</evidence>
<feature type="domain" description="Protein kinase" evidence="6">
    <location>
        <begin position="73"/>
        <end position="291"/>
    </location>
</feature>
<comment type="caution">
    <text evidence="7">The sequence shown here is derived from an EMBL/GenBank/DDBJ whole genome shotgun (WGS) entry which is preliminary data.</text>
</comment>
<dbReference type="GO" id="GO:0005886">
    <property type="term" value="C:plasma membrane"/>
    <property type="evidence" value="ECO:0007669"/>
    <property type="project" value="UniProtKB-SubCell"/>
</dbReference>
<dbReference type="Proteomes" id="UP000886595">
    <property type="component" value="Unassembled WGS sequence"/>
</dbReference>
<sequence>MVLCSCLWMILKRKVMQLKPKQNGTPNQRSRCNQALSSANPARVSPYPETPLPPWNRIKKFTYQEIATATNNFSPEFLIGQGGVGPVYKGRLERIGQIVTIKKLDPCGRQRESECLVEIIMLAVLCHENIVKLVGYCIEGSHLMVVYAYMPPRSLEDHIHYITSEKETLDWSTRMQIALGAAKGLEYLHNVTKPPVIHSNLTTGHILLDHDFKPKITGFGLAKSGPIVDIGTSVVGTNGYWAPEYVNSGKLTLKSDIYSFGVVMLELITGREPIGNSSLGPQHMLVERVML</sequence>
<keyword evidence="3" id="KW-0472">Membrane</keyword>
<dbReference type="PANTHER" id="PTHR47985">
    <property type="entry name" value="OS07G0668900 PROTEIN"/>
    <property type="match status" value="1"/>
</dbReference>
<dbReference type="Gene3D" id="3.30.200.20">
    <property type="entry name" value="Phosphorylase Kinase, domain 1"/>
    <property type="match status" value="1"/>
</dbReference>
<dbReference type="GO" id="GO:0004674">
    <property type="term" value="F:protein serine/threonine kinase activity"/>
    <property type="evidence" value="ECO:0007669"/>
    <property type="project" value="UniProtKB-KW"/>
</dbReference>
<evidence type="ECO:0000256" key="2">
    <source>
        <dbReference type="ARBA" id="ARBA00022527"/>
    </source>
</evidence>
<dbReference type="PANTHER" id="PTHR47985:SF15">
    <property type="entry name" value="PROTEIN KINASE DOMAIN-CONTAINING PROTEIN"/>
    <property type="match status" value="1"/>
</dbReference>
<evidence type="ECO:0000256" key="1">
    <source>
        <dbReference type="ARBA" id="ARBA00004193"/>
    </source>
</evidence>
<dbReference type="Gene3D" id="1.10.510.10">
    <property type="entry name" value="Transferase(Phosphotransferase) domain 1"/>
    <property type="match status" value="1"/>
</dbReference>
<protein>
    <recommendedName>
        <fullName evidence="6">Protein kinase domain-containing protein</fullName>
    </recommendedName>
</protein>
<evidence type="ECO:0000256" key="5">
    <source>
        <dbReference type="SAM" id="MobiDB-lite"/>
    </source>
</evidence>
<dbReference type="AlphaFoldDB" id="A0A8X7VS15"/>
<feature type="region of interest" description="Disordered" evidence="5">
    <location>
        <begin position="20"/>
        <end position="49"/>
    </location>
</feature>
<name>A0A8X7VS15_BRACI</name>
<dbReference type="PROSITE" id="PS50011">
    <property type="entry name" value="PROTEIN_KINASE_DOM"/>
    <property type="match status" value="1"/>
</dbReference>
<reference evidence="7 8" key="1">
    <citation type="submission" date="2020-02" db="EMBL/GenBank/DDBJ databases">
        <authorList>
            <person name="Ma Q."/>
            <person name="Huang Y."/>
            <person name="Song X."/>
            <person name="Pei D."/>
        </authorList>
    </citation>
    <scope>NUCLEOTIDE SEQUENCE [LARGE SCALE GENOMIC DNA]</scope>
    <source>
        <strain evidence="7">Sxm20200214</strain>
        <tissue evidence="7">Leaf</tissue>
    </source>
</reference>
<keyword evidence="4" id="KW-0449">Lipoprotein</keyword>
<dbReference type="Pfam" id="PF00069">
    <property type="entry name" value="Pkinase"/>
    <property type="match status" value="1"/>
</dbReference>
<gene>
    <name evidence="7" type="ORF">Bca52824_019417</name>
</gene>
<feature type="compositionally biased region" description="Polar residues" evidence="5">
    <location>
        <begin position="20"/>
        <end position="40"/>
    </location>
</feature>
<dbReference type="InterPro" id="IPR011009">
    <property type="entry name" value="Kinase-like_dom_sf"/>
</dbReference>
<evidence type="ECO:0000256" key="4">
    <source>
        <dbReference type="ARBA" id="ARBA00023288"/>
    </source>
</evidence>
<dbReference type="EMBL" id="JAAMPC010000004">
    <property type="protein sequence ID" value="KAG2316295.1"/>
    <property type="molecule type" value="Genomic_DNA"/>
</dbReference>
<keyword evidence="8" id="KW-1185">Reference proteome</keyword>
<keyword evidence="2" id="KW-0723">Serine/threonine-protein kinase</keyword>
<dbReference type="SUPFAM" id="SSF56112">
    <property type="entry name" value="Protein kinase-like (PK-like)"/>
    <property type="match status" value="1"/>
</dbReference>
<organism evidence="7 8">
    <name type="scientific">Brassica carinata</name>
    <name type="common">Ethiopian mustard</name>
    <name type="synonym">Abyssinian cabbage</name>
    <dbReference type="NCBI Taxonomy" id="52824"/>
    <lineage>
        <taxon>Eukaryota</taxon>
        <taxon>Viridiplantae</taxon>
        <taxon>Streptophyta</taxon>
        <taxon>Embryophyta</taxon>
        <taxon>Tracheophyta</taxon>
        <taxon>Spermatophyta</taxon>
        <taxon>Magnoliopsida</taxon>
        <taxon>eudicotyledons</taxon>
        <taxon>Gunneridae</taxon>
        <taxon>Pentapetalae</taxon>
        <taxon>rosids</taxon>
        <taxon>malvids</taxon>
        <taxon>Brassicales</taxon>
        <taxon>Brassicaceae</taxon>
        <taxon>Brassiceae</taxon>
        <taxon>Brassica</taxon>
    </lineage>
</organism>
<evidence type="ECO:0000313" key="8">
    <source>
        <dbReference type="Proteomes" id="UP000886595"/>
    </source>
</evidence>
<evidence type="ECO:0000313" key="7">
    <source>
        <dbReference type="EMBL" id="KAG2316295.1"/>
    </source>
</evidence>
<dbReference type="InterPro" id="IPR000719">
    <property type="entry name" value="Prot_kinase_dom"/>
</dbReference>
<proteinExistence type="predicted"/>
<accession>A0A8X7VS15</accession>